<protein>
    <submittedName>
        <fullName evidence="2">Helix-turn-helix domain-containing protein</fullName>
    </submittedName>
</protein>
<dbReference type="InterPro" id="IPR036388">
    <property type="entry name" value="WH-like_DNA-bd_sf"/>
</dbReference>
<gene>
    <name evidence="2" type="ORF">AB5L97_13080</name>
</gene>
<dbReference type="SMART" id="SM00418">
    <property type="entry name" value="HTH_ARSR"/>
    <property type="match status" value="1"/>
</dbReference>
<dbReference type="KEGG" id="spue:AB5L97_13080"/>
<evidence type="ECO:0000313" key="2">
    <source>
        <dbReference type="EMBL" id="XDP44210.1"/>
    </source>
</evidence>
<organism evidence="2">
    <name type="scientific">Sinomonas puerhi</name>
    <dbReference type="NCBI Taxonomy" id="3238584"/>
    <lineage>
        <taxon>Bacteria</taxon>
        <taxon>Bacillati</taxon>
        <taxon>Actinomycetota</taxon>
        <taxon>Actinomycetes</taxon>
        <taxon>Micrococcales</taxon>
        <taxon>Micrococcaceae</taxon>
        <taxon>Sinomonas</taxon>
    </lineage>
</organism>
<dbReference type="EMBL" id="CP163302">
    <property type="protein sequence ID" value="XDP44210.1"/>
    <property type="molecule type" value="Genomic_DNA"/>
</dbReference>
<dbReference type="InterPro" id="IPR011991">
    <property type="entry name" value="ArsR-like_HTH"/>
</dbReference>
<name>A0AB39KZU5_9MICC</name>
<dbReference type="SUPFAM" id="SSF46785">
    <property type="entry name" value="Winged helix' DNA-binding domain"/>
    <property type="match status" value="1"/>
</dbReference>
<sequence length="209" mass="23134">MESTPTPEPRRTVDVASLKALAHPLRVRILDIISQLGPQTSGTLAEILGESTGSTSYHLRQLAKHDFLREVEGRGSARERWWDRPRGSLQIVTRELADNPATSEAAQLVSREFEYRRAAALADFMDHGWLQESREWSEAATVSTTNIRLTAAQLAEVSERLEAFAMDLVNEIRNRGELAGARPVQIHLNAFPLAAGRTTGAATQPEEKP</sequence>
<dbReference type="InterPro" id="IPR001845">
    <property type="entry name" value="HTH_ArsR_DNA-bd_dom"/>
</dbReference>
<dbReference type="AlphaFoldDB" id="A0AB39KZU5"/>
<dbReference type="Gene3D" id="1.10.10.10">
    <property type="entry name" value="Winged helix-like DNA-binding domain superfamily/Winged helix DNA-binding domain"/>
    <property type="match status" value="1"/>
</dbReference>
<dbReference type="RefSeq" id="WP_369044988.1">
    <property type="nucleotide sequence ID" value="NZ_CP163302.1"/>
</dbReference>
<feature type="domain" description="HTH arsR-type" evidence="1">
    <location>
        <begin position="16"/>
        <end position="114"/>
    </location>
</feature>
<dbReference type="InterPro" id="IPR036390">
    <property type="entry name" value="WH_DNA-bd_sf"/>
</dbReference>
<accession>A0AB39KZU5</accession>
<reference evidence="2" key="1">
    <citation type="submission" date="2024-07" db="EMBL/GenBank/DDBJ databases">
        <authorList>
            <person name="fu j."/>
        </authorList>
    </citation>
    <scope>NUCLEOTIDE SEQUENCE</scope>
    <source>
        <strain evidence="2">P10A9</strain>
    </source>
</reference>
<proteinExistence type="predicted"/>
<dbReference type="Pfam" id="PF12840">
    <property type="entry name" value="HTH_20"/>
    <property type="match status" value="1"/>
</dbReference>
<evidence type="ECO:0000259" key="1">
    <source>
        <dbReference type="SMART" id="SM00418"/>
    </source>
</evidence>
<dbReference type="GO" id="GO:0003700">
    <property type="term" value="F:DNA-binding transcription factor activity"/>
    <property type="evidence" value="ECO:0007669"/>
    <property type="project" value="InterPro"/>
</dbReference>
<dbReference type="CDD" id="cd00090">
    <property type="entry name" value="HTH_ARSR"/>
    <property type="match status" value="1"/>
</dbReference>